<dbReference type="InterPro" id="IPR003779">
    <property type="entry name" value="CMD-like"/>
</dbReference>
<evidence type="ECO:0000259" key="1">
    <source>
        <dbReference type="Pfam" id="PF02627"/>
    </source>
</evidence>
<evidence type="ECO:0000313" key="3">
    <source>
        <dbReference type="Proteomes" id="UP001433638"/>
    </source>
</evidence>
<sequence>MARIPFKQEDTAPAEMVAAIRARRGGRLLNIDRMLLHSQPFVSGWNGFLRAVRNEVALPYRLRELAMCAVSAQINCRYELHHHHAEWLKAGGSEQQFAALSDLHGAINNSALFDAAERAVLRLAVEMTRDSSASAAAVAAARAVLPDEAQLVELVGVIASYNMVGRFINTLDIELE</sequence>
<dbReference type="Gene3D" id="1.20.1290.10">
    <property type="entry name" value="AhpD-like"/>
    <property type="match status" value="1"/>
</dbReference>
<dbReference type="Proteomes" id="UP001433638">
    <property type="component" value="Unassembled WGS sequence"/>
</dbReference>
<proteinExistence type="predicted"/>
<evidence type="ECO:0000313" key="2">
    <source>
        <dbReference type="EMBL" id="MEQ6290592.1"/>
    </source>
</evidence>
<keyword evidence="3" id="KW-1185">Reference proteome</keyword>
<dbReference type="PANTHER" id="PTHR34846">
    <property type="entry name" value="4-CARBOXYMUCONOLACTONE DECARBOXYLASE FAMILY PROTEIN (AFU_ORTHOLOGUE AFUA_6G11590)"/>
    <property type="match status" value="1"/>
</dbReference>
<dbReference type="SUPFAM" id="SSF69118">
    <property type="entry name" value="AhpD-like"/>
    <property type="match status" value="1"/>
</dbReference>
<feature type="domain" description="Carboxymuconolactone decarboxylase-like" evidence="1">
    <location>
        <begin position="42"/>
        <end position="116"/>
    </location>
</feature>
<dbReference type="Pfam" id="PF02627">
    <property type="entry name" value="CMD"/>
    <property type="match status" value="1"/>
</dbReference>
<name>A0ABV1M2Z4_9NEIS</name>
<dbReference type="InterPro" id="IPR029032">
    <property type="entry name" value="AhpD-like"/>
</dbReference>
<protein>
    <submittedName>
        <fullName evidence="2">Carboxymuconolactone decarboxylase family protein</fullName>
    </submittedName>
</protein>
<dbReference type="PANTHER" id="PTHR34846:SF11">
    <property type="entry name" value="4-CARBOXYMUCONOLACTONE DECARBOXYLASE FAMILY PROTEIN (AFU_ORTHOLOGUE AFUA_6G11590)"/>
    <property type="match status" value="1"/>
</dbReference>
<accession>A0ABV1M2Z4</accession>
<gene>
    <name evidence="2" type="ORF">ABNW52_08190</name>
</gene>
<comment type="caution">
    <text evidence="2">The sequence shown here is derived from an EMBL/GenBank/DDBJ whole genome shotgun (WGS) entry which is preliminary data.</text>
</comment>
<dbReference type="EMBL" id="JBEFLD010000004">
    <property type="protein sequence ID" value="MEQ6290592.1"/>
    <property type="molecule type" value="Genomic_DNA"/>
</dbReference>
<organism evidence="2 3">
    <name type="scientific">Vogesella oryzagri</name>
    <dbReference type="NCBI Taxonomy" id="3160864"/>
    <lineage>
        <taxon>Bacteria</taxon>
        <taxon>Pseudomonadati</taxon>
        <taxon>Pseudomonadota</taxon>
        <taxon>Betaproteobacteria</taxon>
        <taxon>Neisseriales</taxon>
        <taxon>Chromobacteriaceae</taxon>
        <taxon>Vogesella</taxon>
    </lineage>
</organism>
<reference evidence="2" key="1">
    <citation type="submission" date="2024-06" db="EMBL/GenBank/DDBJ databases">
        <title>Genome sequence of Vogesella sp. MAHUQ-64.</title>
        <authorList>
            <person name="Huq M.A."/>
        </authorList>
    </citation>
    <scope>NUCLEOTIDE SEQUENCE</scope>
    <source>
        <strain evidence="2">MAHUQ-64</strain>
    </source>
</reference>
<dbReference type="RefSeq" id="WP_349586228.1">
    <property type="nucleotide sequence ID" value="NZ_JBEFLD010000004.1"/>
</dbReference>